<comment type="caution">
    <text evidence="3">The sequence shown here is derived from an EMBL/GenBank/DDBJ whole genome shotgun (WGS) entry which is preliminary data.</text>
</comment>
<reference evidence="3 4" key="1">
    <citation type="submission" date="2018-07" db="EMBL/GenBank/DDBJ databases">
        <title>Dyadobacter roseus sp. nov., isolated from rose rhizosphere soil.</title>
        <authorList>
            <person name="Chen L."/>
        </authorList>
    </citation>
    <scope>NUCLEOTIDE SEQUENCE [LARGE SCALE GENOMIC DNA]</scope>
    <source>
        <strain evidence="3 4">RS19</strain>
    </source>
</reference>
<dbReference type="EMBL" id="QNUL01000001">
    <property type="protein sequence ID" value="REA64510.1"/>
    <property type="molecule type" value="Genomic_DNA"/>
</dbReference>
<dbReference type="Pfam" id="PF13432">
    <property type="entry name" value="TPR_16"/>
    <property type="match status" value="3"/>
</dbReference>
<dbReference type="SMART" id="SM00028">
    <property type="entry name" value="TPR"/>
    <property type="match status" value="10"/>
</dbReference>
<feature type="signal peptide" evidence="2">
    <location>
        <begin position="1"/>
        <end position="20"/>
    </location>
</feature>
<dbReference type="PANTHER" id="PTHR12558:SF44">
    <property type="entry name" value="TETRATRICOPEPTIDE REPEAT-CONTAINING PROTEIN"/>
    <property type="match status" value="1"/>
</dbReference>
<evidence type="ECO:0000256" key="1">
    <source>
        <dbReference type="PROSITE-ProRule" id="PRU00339"/>
    </source>
</evidence>
<evidence type="ECO:0000313" key="4">
    <source>
        <dbReference type="Proteomes" id="UP000256373"/>
    </source>
</evidence>
<dbReference type="Pfam" id="PF13176">
    <property type="entry name" value="TPR_7"/>
    <property type="match status" value="1"/>
</dbReference>
<dbReference type="InterPro" id="IPR019734">
    <property type="entry name" value="TPR_rpt"/>
</dbReference>
<feature type="repeat" description="TPR" evidence="1">
    <location>
        <begin position="110"/>
        <end position="143"/>
    </location>
</feature>
<dbReference type="InterPro" id="IPR011990">
    <property type="entry name" value="TPR-like_helical_dom_sf"/>
</dbReference>
<dbReference type="PANTHER" id="PTHR12558">
    <property type="entry name" value="CELL DIVISION CYCLE 16,23,27"/>
    <property type="match status" value="1"/>
</dbReference>
<dbReference type="Pfam" id="PF13174">
    <property type="entry name" value="TPR_6"/>
    <property type="match status" value="3"/>
</dbReference>
<keyword evidence="1" id="KW-0802">TPR repeat</keyword>
<feature type="repeat" description="TPR" evidence="1">
    <location>
        <begin position="622"/>
        <end position="655"/>
    </location>
</feature>
<feature type="chain" id="PRO_5017662754" evidence="2">
    <location>
        <begin position="21"/>
        <end position="1003"/>
    </location>
</feature>
<dbReference type="Gene3D" id="1.25.40.10">
    <property type="entry name" value="Tetratricopeptide repeat domain"/>
    <property type="match status" value="9"/>
</dbReference>
<sequence length="1003" mass="113693">MLLKHSTYSFGLYLAFGASAAVAQSTLGITEPDAHFRNGLEYYEKSNFVAARQEFGEYLSSEDKLLSTGDYNKVTAEYYIAVTGLYLNYPEAEVQVDRFVKNHREHPKAQQIYGDLGKYYYEGGEYEKAITYLGKAVNLPGNNAKKTENTYQLAMSYYNTKQPDAALPLFNQVKTDASFANAGDASFYAGVINYQKNNFDEAYQDFARVENHPYYKNEVPNWIISSLYQQKKYDQLLQYGEKTLTQQRGNTKLDDVALYVAEVYYEKGDYAAAVKAYERYNKMKSGTIPPAIALHYGHSLFRSNNYDGTIQVLKNTGAGKDSVSQYASYLLGVSYLKTNNSTFALTSLGDAAKLDFNQVVKEEASYNHAKIQLETGNNNEAIKEFNAFMTQFPQSKHIEEATELVAEGYSGANNNVAAIRYIESLTKRNTKINGTYQRLTYNQGVLEFNQQRFDAAVALFDKSLKFPIDEEIYNSASFYKAESVYGLKKTDEAVALYNQIAKNPKAGIYARKSLYALGYVYYNQKKYSQALGYFKDFVTNLNGIDTQIIEDAHARLADCYLAAKNYDEAIRTYEKVAINGKSDKDYATYQKARAYVYMNREAEARRQFELLISSYPQSRYLDDAYFQIADIDFQNQSYSAAVKGFTRMINEKPKSLLIPAALLRRAQSYYNLQVYEQAIVDFKKILTEFSDSQSASSALEGIQEAYSAVGRPEEFTQVLGVVRKNNPGNEKLEEVEFDNVRNLYYAEKYDNAKKSLLEFLNSYPASKHQYDARYFIGSSYDKTGDVAEALKYFSKVVQENRSTFVAAAAQRSAELEIARGNHNNAITNFRILLRNAESKKEQAQAWIGLMDNYYTLKSYDSTLYYAREVITAGNIIPGGLGKAQLYLGKVPYDKGDMTKAVEEFKKVAANSKDEYGAEASYWNAVILHKTKKYKEAEAAIIEMAKNFEGYDYWRVRSFILLAEVYVGLNEMGQAKATLNSIIDNSDDEDAVKLAKEKLAQISK</sequence>
<name>A0A3D8YIJ4_9BACT</name>
<dbReference type="Pfam" id="PF07720">
    <property type="entry name" value="TPR_3"/>
    <property type="match status" value="1"/>
</dbReference>
<dbReference type="GO" id="GO:0051301">
    <property type="term" value="P:cell division"/>
    <property type="evidence" value="ECO:0007669"/>
    <property type="project" value="TreeGrafter"/>
</dbReference>
<dbReference type="Pfam" id="PF13181">
    <property type="entry name" value="TPR_8"/>
    <property type="match status" value="1"/>
</dbReference>
<dbReference type="InterPro" id="IPR011716">
    <property type="entry name" value="TPR-3"/>
</dbReference>
<dbReference type="SUPFAM" id="SSF48452">
    <property type="entry name" value="TPR-like"/>
    <property type="match status" value="4"/>
</dbReference>
<proteinExistence type="predicted"/>
<evidence type="ECO:0000256" key="2">
    <source>
        <dbReference type="SAM" id="SignalP"/>
    </source>
</evidence>
<gene>
    <name evidence="3" type="ORF">DSL64_00415</name>
</gene>
<evidence type="ECO:0000313" key="3">
    <source>
        <dbReference type="EMBL" id="REA64510.1"/>
    </source>
</evidence>
<dbReference type="OrthoDB" id="9814448at2"/>
<feature type="repeat" description="TPR" evidence="1">
    <location>
        <begin position="770"/>
        <end position="803"/>
    </location>
</feature>
<accession>A0A3D8YIJ4</accession>
<dbReference type="RefSeq" id="WP_115829119.1">
    <property type="nucleotide sequence ID" value="NZ_QNUL01000001.1"/>
</dbReference>
<keyword evidence="4" id="KW-1185">Reference proteome</keyword>
<dbReference type="Proteomes" id="UP000256373">
    <property type="component" value="Unassembled WGS sequence"/>
</dbReference>
<protein>
    <submittedName>
        <fullName evidence="3">Uncharacterized protein</fullName>
    </submittedName>
</protein>
<dbReference type="PROSITE" id="PS50005">
    <property type="entry name" value="TPR"/>
    <property type="match status" value="3"/>
</dbReference>
<keyword evidence="2" id="KW-0732">Signal</keyword>
<organism evidence="3 4">
    <name type="scientific">Dyadobacter luteus</name>
    <dbReference type="NCBI Taxonomy" id="2259619"/>
    <lineage>
        <taxon>Bacteria</taxon>
        <taxon>Pseudomonadati</taxon>
        <taxon>Bacteroidota</taxon>
        <taxon>Cytophagia</taxon>
        <taxon>Cytophagales</taxon>
        <taxon>Spirosomataceae</taxon>
        <taxon>Dyadobacter</taxon>
    </lineage>
</organism>
<dbReference type="SUPFAM" id="SSF81901">
    <property type="entry name" value="HCP-like"/>
    <property type="match status" value="1"/>
</dbReference>
<dbReference type="AlphaFoldDB" id="A0A3D8YIJ4"/>